<reference evidence="2 3" key="1">
    <citation type="submission" date="2018-08" db="EMBL/GenBank/DDBJ databases">
        <title>Genomic Encyclopedia of Type Strains, Phase IV (KMG-IV): sequencing the most valuable type-strain genomes for metagenomic binning, comparative biology and taxonomic classification.</title>
        <authorList>
            <person name="Goeker M."/>
        </authorList>
    </citation>
    <scope>NUCLEOTIDE SEQUENCE [LARGE SCALE GENOMIC DNA]</scope>
    <source>
        <strain evidence="2 3">DSM 23923</strain>
    </source>
</reference>
<feature type="transmembrane region" description="Helical" evidence="1">
    <location>
        <begin position="210"/>
        <end position="232"/>
    </location>
</feature>
<organism evidence="2 3">
    <name type="scientific">Pelolinea submarina</name>
    <dbReference type="NCBI Taxonomy" id="913107"/>
    <lineage>
        <taxon>Bacteria</taxon>
        <taxon>Bacillati</taxon>
        <taxon>Chloroflexota</taxon>
        <taxon>Anaerolineae</taxon>
        <taxon>Anaerolineales</taxon>
        <taxon>Anaerolineaceae</taxon>
        <taxon>Pelolinea</taxon>
    </lineage>
</organism>
<protein>
    <submittedName>
        <fullName evidence="2">Uncharacterized protein</fullName>
    </submittedName>
</protein>
<keyword evidence="1" id="KW-0812">Transmembrane</keyword>
<keyword evidence="3" id="KW-1185">Reference proteome</keyword>
<gene>
    <name evidence="2" type="ORF">DFR64_1571</name>
</gene>
<keyword evidence="1" id="KW-0472">Membrane</keyword>
<name>A0A347ZR36_9CHLR</name>
<accession>A0A347ZR36</accession>
<proteinExistence type="predicted"/>
<evidence type="ECO:0000256" key="1">
    <source>
        <dbReference type="SAM" id="Phobius"/>
    </source>
</evidence>
<dbReference type="Proteomes" id="UP000256388">
    <property type="component" value="Unassembled WGS sequence"/>
</dbReference>
<evidence type="ECO:0000313" key="3">
    <source>
        <dbReference type="Proteomes" id="UP000256388"/>
    </source>
</evidence>
<dbReference type="EMBL" id="QUMS01000001">
    <property type="protein sequence ID" value="REG11679.1"/>
    <property type="molecule type" value="Genomic_DNA"/>
</dbReference>
<sequence>MRKLIAVILTICLVFPLLLASLTAFSTISWALDRTFFTDALDQDQVYQAILSDQTLDDVLRSYIALPADADTQALNEVLRSVITQDYLKGQLSAIVNGFFDNIQGITREFTPTIDLLPIKTALTQEKQDEFLTALVTALPDCQSGQTPGFGEGQTPCKPQGISEELLIENFLKPALPQALAQIPDEVPLSEQWYNEQDWQVYLPGMAGPAGVMLSVLFLAFIALCFWYITALIADSSWRVRLQWLGWMLMVSALPVFFLGLVLQSSSALYWAQYGLQQAHLGSLPTFLSSPTVLQAITESILPRVANAFLAVGGIAGSLALGFIVWGLATAKERQTA</sequence>
<dbReference type="RefSeq" id="WP_116224799.1">
    <property type="nucleotide sequence ID" value="NZ_AP018437.1"/>
</dbReference>
<feature type="transmembrane region" description="Helical" evidence="1">
    <location>
        <begin position="244"/>
        <end position="263"/>
    </location>
</feature>
<comment type="caution">
    <text evidence="2">The sequence shown here is derived from an EMBL/GenBank/DDBJ whole genome shotgun (WGS) entry which is preliminary data.</text>
</comment>
<dbReference type="AlphaFoldDB" id="A0A347ZR36"/>
<feature type="transmembrane region" description="Helical" evidence="1">
    <location>
        <begin position="308"/>
        <end position="329"/>
    </location>
</feature>
<keyword evidence="1" id="KW-1133">Transmembrane helix</keyword>
<evidence type="ECO:0000313" key="2">
    <source>
        <dbReference type="EMBL" id="REG11679.1"/>
    </source>
</evidence>